<evidence type="ECO:0000259" key="1">
    <source>
        <dbReference type="Pfam" id="PF07238"/>
    </source>
</evidence>
<name>A0A4R6PR41_9GAMM</name>
<dbReference type="Gene3D" id="2.40.10.220">
    <property type="entry name" value="predicted glycosyltransferase like domains"/>
    <property type="match status" value="1"/>
</dbReference>
<dbReference type="EMBL" id="SNXI01000001">
    <property type="protein sequence ID" value="TDP40571.1"/>
    <property type="molecule type" value="Genomic_DNA"/>
</dbReference>
<evidence type="ECO:0000313" key="2">
    <source>
        <dbReference type="EMBL" id="TDP40571.1"/>
    </source>
</evidence>
<dbReference type="RefSeq" id="WP_133538252.1">
    <property type="nucleotide sequence ID" value="NZ_SNXI01000001.1"/>
</dbReference>
<comment type="caution">
    <text evidence="2">The sequence shown here is derived from an EMBL/GenBank/DDBJ whole genome shotgun (WGS) entry which is preliminary data.</text>
</comment>
<dbReference type="Pfam" id="PF07238">
    <property type="entry name" value="PilZ"/>
    <property type="match status" value="1"/>
</dbReference>
<dbReference type="SUPFAM" id="SSF141371">
    <property type="entry name" value="PilZ domain-like"/>
    <property type="match status" value="1"/>
</dbReference>
<proteinExistence type="predicted"/>
<sequence>MLNNDENRDFMRMSVNAEAKVIVGYDEGGDHEQVLDAICLDLSATGASLHLQSPVEQGESVVIYIKAGKVPAFKAKAEVVRSQRLEEGGYQLGCKITELL</sequence>
<protein>
    <submittedName>
        <fullName evidence="2">PilZ domain-containing protein</fullName>
    </submittedName>
</protein>
<dbReference type="GO" id="GO:0035438">
    <property type="term" value="F:cyclic-di-GMP binding"/>
    <property type="evidence" value="ECO:0007669"/>
    <property type="project" value="InterPro"/>
</dbReference>
<keyword evidence="3" id="KW-1185">Reference proteome</keyword>
<organism evidence="2 3">
    <name type="scientific">Idiomarina aquatica</name>
    <dbReference type="NCBI Taxonomy" id="1327752"/>
    <lineage>
        <taxon>Bacteria</taxon>
        <taxon>Pseudomonadati</taxon>
        <taxon>Pseudomonadota</taxon>
        <taxon>Gammaproteobacteria</taxon>
        <taxon>Alteromonadales</taxon>
        <taxon>Idiomarinaceae</taxon>
        <taxon>Idiomarina</taxon>
    </lineage>
</organism>
<evidence type="ECO:0000313" key="3">
    <source>
        <dbReference type="Proteomes" id="UP000295531"/>
    </source>
</evidence>
<dbReference type="AlphaFoldDB" id="A0A4R6PR41"/>
<gene>
    <name evidence="2" type="ORF">DEU29_101115</name>
</gene>
<accession>A0A4R6PR41</accession>
<dbReference type="OrthoDB" id="5290589at2"/>
<reference evidence="2 3" key="1">
    <citation type="submission" date="2019-03" db="EMBL/GenBank/DDBJ databases">
        <title>Freshwater and sediment microbial communities from various areas in North America, analyzing microbe dynamics in response to fracking.</title>
        <authorList>
            <person name="Lamendella R."/>
        </authorList>
    </citation>
    <scope>NUCLEOTIDE SEQUENCE [LARGE SCALE GENOMIC DNA]</scope>
    <source>
        <strain evidence="2 3">18_TX</strain>
    </source>
</reference>
<dbReference type="Proteomes" id="UP000295531">
    <property type="component" value="Unassembled WGS sequence"/>
</dbReference>
<feature type="domain" description="PilZ" evidence="1">
    <location>
        <begin position="7"/>
        <end position="99"/>
    </location>
</feature>
<dbReference type="InterPro" id="IPR009875">
    <property type="entry name" value="PilZ_domain"/>
</dbReference>